<protein>
    <submittedName>
        <fullName evidence="2">RNA polymerase sigma factor (Sigma-70 family)</fullName>
    </submittedName>
</protein>
<evidence type="ECO:0000259" key="1">
    <source>
        <dbReference type="Pfam" id="PF08281"/>
    </source>
</evidence>
<dbReference type="SUPFAM" id="SSF88659">
    <property type="entry name" value="Sigma3 and sigma4 domains of RNA polymerase sigma factors"/>
    <property type="match status" value="1"/>
</dbReference>
<dbReference type="InterPro" id="IPR013249">
    <property type="entry name" value="RNA_pol_sigma70_r4_t2"/>
</dbReference>
<dbReference type="InterPro" id="IPR014284">
    <property type="entry name" value="RNA_pol_sigma-70_dom"/>
</dbReference>
<dbReference type="Gene3D" id="1.20.140.160">
    <property type="match status" value="1"/>
</dbReference>
<dbReference type="EMBL" id="JAFBEC010000005">
    <property type="protein sequence ID" value="MBM7632887.1"/>
    <property type="molecule type" value="Genomic_DNA"/>
</dbReference>
<dbReference type="Proteomes" id="UP000741863">
    <property type="component" value="Unassembled WGS sequence"/>
</dbReference>
<dbReference type="NCBIfam" id="TIGR02937">
    <property type="entry name" value="sigma70-ECF"/>
    <property type="match status" value="1"/>
</dbReference>
<accession>A0ABS2PBU4</accession>
<name>A0ABS2PBU4_9BACL</name>
<evidence type="ECO:0000313" key="2">
    <source>
        <dbReference type="EMBL" id="MBM7632887.1"/>
    </source>
</evidence>
<gene>
    <name evidence="2" type="ORF">JOD17_001981</name>
</gene>
<sequence length="197" mass="23251">MQWIVKQLMDECPELESFIRNHSKLFEQPIMQHFLSSPQARNVFIQSIREPTDANQQRLDDHFKSFYLDAQFTHYVSKTLYWTAIQYDQKRRKQRTRNPLIVDNPSVNDYAIAVEPDYSIICETLDVQSWSSNPRLSHALTKLTPQQKKILIGYYKFELTNQEIADQLNVSQQAVSRMRLATIRFLQNVMKEGTGYD</sequence>
<dbReference type="InterPro" id="IPR013324">
    <property type="entry name" value="RNA_pol_sigma_r3/r4-like"/>
</dbReference>
<comment type="caution">
    <text evidence="2">The sequence shown here is derived from an EMBL/GenBank/DDBJ whole genome shotgun (WGS) entry which is preliminary data.</text>
</comment>
<evidence type="ECO:0000313" key="3">
    <source>
        <dbReference type="Proteomes" id="UP000741863"/>
    </source>
</evidence>
<organism evidence="2 3">
    <name type="scientific">Geomicrobium sediminis</name>
    <dbReference type="NCBI Taxonomy" id="1347788"/>
    <lineage>
        <taxon>Bacteria</taxon>
        <taxon>Bacillati</taxon>
        <taxon>Bacillota</taxon>
        <taxon>Bacilli</taxon>
        <taxon>Bacillales</taxon>
        <taxon>Geomicrobium</taxon>
    </lineage>
</organism>
<proteinExistence type="predicted"/>
<dbReference type="Pfam" id="PF08281">
    <property type="entry name" value="Sigma70_r4_2"/>
    <property type="match status" value="1"/>
</dbReference>
<reference evidence="2 3" key="1">
    <citation type="submission" date="2021-01" db="EMBL/GenBank/DDBJ databases">
        <title>Genomic Encyclopedia of Type Strains, Phase IV (KMG-IV): sequencing the most valuable type-strain genomes for metagenomic binning, comparative biology and taxonomic classification.</title>
        <authorList>
            <person name="Goeker M."/>
        </authorList>
    </citation>
    <scope>NUCLEOTIDE SEQUENCE [LARGE SCALE GENOMIC DNA]</scope>
    <source>
        <strain evidence="2 3">DSM 25540</strain>
    </source>
</reference>
<feature type="domain" description="RNA polymerase sigma factor 70 region 4 type 2" evidence="1">
    <location>
        <begin position="136"/>
        <end position="177"/>
    </location>
</feature>
<dbReference type="RefSeq" id="WP_204697353.1">
    <property type="nucleotide sequence ID" value="NZ_JAFBEC010000005.1"/>
</dbReference>
<keyword evidence="3" id="KW-1185">Reference proteome</keyword>